<dbReference type="Gene3D" id="1.20.5.170">
    <property type="match status" value="1"/>
</dbReference>
<dbReference type="PRINTS" id="PR00042">
    <property type="entry name" value="LEUZIPPRFOS"/>
</dbReference>
<evidence type="ECO:0000256" key="2">
    <source>
        <dbReference type="SAM" id="MobiDB-lite"/>
    </source>
</evidence>
<keyword evidence="1" id="KW-0539">Nucleus</keyword>
<protein>
    <recommendedName>
        <fullName evidence="3">BZIP domain-containing protein</fullName>
    </recommendedName>
</protein>
<reference evidence="4" key="2">
    <citation type="submission" date="2025-08" db="UniProtKB">
        <authorList>
            <consortium name="Ensembl"/>
        </authorList>
    </citation>
    <scope>IDENTIFICATION</scope>
</reference>
<dbReference type="PROSITE" id="PS50217">
    <property type="entry name" value="BZIP"/>
    <property type="match status" value="1"/>
</dbReference>
<dbReference type="SUPFAM" id="SSF57959">
    <property type="entry name" value="Leucine zipper domain"/>
    <property type="match status" value="1"/>
</dbReference>
<dbReference type="FunFam" id="1.20.5.170:FF:000006">
    <property type="entry name" value="fos-related antigen 2 isoform X1"/>
    <property type="match status" value="1"/>
</dbReference>
<dbReference type="AlphaFoldDB" id="A0A7N9CGY2"/>
<evidence type="ECO:0000259" key="3">
    <source>
        <dbReference type="PROSITE" id="PS50217"/>
    </source>
</evidence>
<dbReference type="GO" id="GO:0005634">
    <property type="term" value="C:nucleus"/>
    <property type="evidence" value="ECO:0007669"/>
    <property type="project" value="TreeGrafter"/>
</dbReference>
<dbReference type="PANTHER" id="PTHR23351:SF23">
    <property type="entry name" value="CYCLIC AMP-DEPENDENT TRANSCRIPTION FACTOR ATF-3"/>
    <property type="match status" value="1"/>
</dbReference>
<dbReference type="Ensembl" id="ENSMFAT00000080328.1">
    <property type="protein sequence ID" value="ENSMFAP00000050240.1"/>
    <property type="gene ID" value="ENSMFAG00000033392.2"/>
</dbReference>
<accession>A0A7N9CGY2</accession>
<feature type="region of interest" description="Disordered" evidence="2">
    <location>
        <begin position="138"/>
        <end position="204"/>
    </location>
</feature>
<reference evidence="4" key="3">
    <citation type="submission" date="2025-09" db="UniProtKB">
        <authorList>
            <consortium name="Ensembl"/>
        </authorList>
    </citation>
    <scope>IDENTIFICATION</scope>
</reference>
<dbReference type="InterPro" id="IPR000837">
    <property type="entry name" value="AP-1"/>
</dbReference>
<dbReference type="Bgee" id="ENSMFAG00000033392">
    <property type="expression patterns" value="Expressed in skeletal muscle tissue and 7 other cell types or tissues"/>
</dbReference>
<evidence type="ECO:0000313" key="5">
    <source>
        <dbReference type="Proteomes" id="UP000233100"/>
    </source>
</evidence>
<dbReference type="InterPro" id="IPR046347">
    <property type="entry name" value="bZIP_sf"/>
</dbReference>
<feature type="domain" description="BZIP" evidence="3">
    <location>
        <begin position="194"/>
        <end position="257"/>
    </location>
</feature>
<reference evidence="4 5" key="1">
    <citation type="submission" date="2013-03" db="EMBL/GenBank/DDBJ databases">
        <authorList>
            <person name="Warren W."/>
            <person name="Wilson R.K."/>
        </authorList>
    </citation>
    <scope>NUCLEOTIDE SEQUENCE</scope>
</reference>
<dbReference type="InterPro" id="IPR004827">
    <property type="entry name" value="bZIP"/>
</dbReference>
<dbReference type="Proteomes" id="UP000233100">
    <property type="component" value="Chromosome 1"/>
</dbReference>
<keyword evidence="5" id="KW-1185">Reference proteome</keyword>
<dbReference type="PANTHER" id="PTHR23351">
    <property type="entry name" value="FOS TRANSCRIPTION FACTOR-RELATED"/>
    <property type="match status" value="1"/>
</dbReference>
<dbReference type="CDD" id="cd14722">
    <property type="entry name" value="bZIP_ATF3"/>
    <property type="match status" value="1"/>
</dbReference>
<dbReference type="PROSITE" id="PS00036">
    <property type="entry name" value="BZIP_BASIC"/>
    <property type="match status" value="1"/>
</dbReference>
<dbReference type="GeneTree" id="ENSGT00940000156376"/>
<dbReference type="GO" id="GO:0000978">
    <property type="term" value="F:RNA polymerase II cis-regulatory region sequence-specific DNA binding"/>
    <property type="evidence" value="ECO:0007669"/>
    <property type="project" value="TreeGrafter"/>
</dbReference>
<evidence type="ECO:0000256" key="1">
    <source>
        <dbReference type="ARBA" id="ARBA00023242"/>
    </source>
</evidence>
<evidence type="ECO:0000313" key="4">
    <source>
        <dbReference type="Ensembl" id="ENSMFAP00000050240.1"/>
    </source>
</evidence>
<organism evidence="4 5">
    <name type="scientific">Macaca fascicularis</name>
    <name type="common">Crab-eating macaque</name>
    <name type="synonym">Cynomolgus monkey</name>
    <dbReference type="NCBI Taxonomy" id="9541"/>
    <lineage>
        <taxon>Eukaryota</taxon>
        <taxon>Metazoa</taxon>
        <taxon>Chordata</taxon>
        <taxon>Craniata</taxon>
        <taxon>Vertebrata</taxon>
        <taxon>Euteleostomi</taxon>
        <taxon>Mammalia</taxon>
        <taxon>Eutheria</taxon>
        <taxon>Euarchontoglires</taxon>
        <taxon>Primates</taxon>
        <taxon>Haplorrhini</taxon>
        <taxon>Catarrhini</taxon>
        <taxon>Cercopithecidae</taxon>
        <taxon>Cercopithecinae</taxon>
        <taxon>Macaca</taxon>
    </lineage>
</organism>
<sequence>MPLAWAPLVMPGTRSSEYAHLAAIPGDSGPDMEREGGLVCVSVSEAGGTRLGWLLPELASPVPPHLHPPSAPPWPLPHPPSSAPFGRFSREAINSITSAWDWQHGVNDRAARLRAIKGVMQRSPSHSRTQPGAHCTALFSRRRPSAPFSPRAGRESLVLARRPDKQPARPRPDPARPPDPGRPERSLEVAPEEDERKKRRRERNKIAAAKCRNKKKEKTECLQKESEKLESVNAELKAQIEELKNEKQHLIYMLNLHRPTCIVRAQNGRTPEDERNLFIQQIKEGTLQS</sequence>
<feature type="compositionally biased region" description="Basic and acidic residues" evidence="2">
    <location>
        <begin position="161"/>
        <end position="187"/>
    </location>
</feature>
<dbReference type="Pfam" id="PF00170">
    <property type="entry name" value="bZIP_1"/>
    <property type="match status" value="1"/>
</dbReference>
<dbReference type="SMART" id="SM00338">
    <property type="entry name" value="BRLZ"/>
    <property type="match status" value="1"/>
</dbReference>
<name>A0A7N9CGY2_MACFA</name>
<proteinExistence type="predicted"/>
<dbReference type="GO" id="GO:0000981">
    <property type="term" value="F:DNA-binding transcription factor activity, RNA polymerase II-specific"/>
    <property type="evidence" value="ECO:0007669"/>
    <property type="project" value="TreeGrafter"/>
</dbReference>